<dbReference type="GO" id="GO:0018750">
    <property type="term" value="F:biuret amidohydrolase activity"/>
    <property type="evidence" value="ECO:0007669"/>
    <property type="project" value="UniProtKB-EC"/>
</dbReference>
<protein>
    <submittedName>
        <fullName evidence="3">Biuret hydrolase</fullName>
        <ecNumber evidence="3">3.5.1.84</ecNumber>
    </submittedName>
</protein>
<name>A0A3P4B474_9BURK</name>
<dbReference type="Pfam" id="PF01425">
    <property type="entry name" value="Amidase"/>
    <property type="match status" value="1"/>
</dbReference>
<dbReference type="PANTHER" id="PTHR11895:SF176">
    <property type="entry name" value="AMIDASE AMID-RELATED"/>
    <property type="match status" value="1"/>
</dbReference>
<dbReference type="InterPro" id="IPR036928">
    <property type="entry name" value="AS_sf"/>
</dbReference>
<evidence type="ECO:0000256" key="1">
    <source>
        <dbReference type="SAM" id="MobiDB-lite"/>
    </source>
</evidence>
<evidence type="ECO:0000313" key="3">
    <source>
        <dbReference type="EMBL" id="VCU71089.1"/>
    </source>
</evidence>
<accession>A0A3P4B474</accession>
<feature type="domain" description="Amidase" evidence="2">
    <location>
        <begin position="23"/>
        <end position="436"/>
    </location>
</feature>
<dbReference type="InterPro" id="IPR000120">
    <property type="entry name" value="Amidase"/>
</dbReference>
<dbReference type="EC" id="3.5.1.84" evidence="3"/>
<dbReference type="SUPFAM" id="SSF75304">
    <property type="entry name" value="Amidase signature (AS) enzymes"/>
    <property type="match status" value="1"/>
</dbReference>
<organism evidence="3 4">
    <name type="scientific">Pigmentiphaga humi</name>
    <dbReference type="NCBI Taxonomy" id="2478468"/>
    <lineage>
        <taxon>Bacteria</taxon>
        <taxon>Pseudomonadati</taxon>
        <taxon>Pseudomonadota</taxon>
        <taxon>Betaproteobacteria</taxon>
        <taxon>Burkholderiales</taxon>
        <taxon>Alcaligenaceae</taxon>
        <taxon>Pigmentiphaga</taxon>
    </lineage>
</organism>
<sequence length="449" mass="47292">MLIPHTLESLAAALARGTLRSRDLVEDCLARAADPDGEGARAYVRLNPEQARRAADEADRRRRIGSPSEPYAGIPISVKDLFDVEGEVTMAGSVVLRGQAPARADAPSVARLRRAGFIILGRSNMTEFAYSGLGLNPHYGTPRNPYDRRRGRIPGGSSSGAAVSVADDMAAIGLGTDTGGSCRIPAALCGLTGFKPTSARIPLDGVLPLSPSLDSVGTIGRSVDCCAAADAILAGGAVPPIGIAPLAGLRIGVPRTIVLDDLDADVAAAFDRVLRRLGRAGAIVVDAAFGEFAELAAINANGGLPAIESYAMHGAQMQRDGDRYDPRVRARIELGAGQDAGAYRALQDRRADWQRRVGRRMADFNVIAMPTVPTVAPAFDEVAEDGDYTRINLRMLRNPAIVNFLDGCAISLPCHRAGDAPVGFTIAARAGQDLRLFAIARAVESLLRD</sequence>
<dbReference type="PANTHER" id="PTHR11895">
    <property type="entry name" value="TRANSAMIDASE"/>
    <property type="match status" value="1"/>
</dbReference>
<gene>
    <name evidence="3" type="primary">atzE</name>
    <name evidence="3" type="ORF">PIGHUM_03169</name>
</gene>
<keyword evidence="3" id="KW-0378">Hydrolase</keyword>
<reference evidence="3 4" key="1">
    <citation type="submission" date="2018-10" db="EMBL/GenBank/DDBJ databases">
        <authorList>
            <person name="Criscuolo A."/>
        </authorList>
    </citation>
    <scope>NUCLEOTIDE SEQUENCE [LARGE SCALE GENOMIC DNA]</scope>
    <source>
        <strain evidence="3">DnA1</strain>
    </source>
</reference>
<dbReference type="NCBIfam" id="NF005460">
    <property type="entry name" value="PRK07056.1"/>
    <property type="match status" value="1"/>
</dbReference>
<dbReference type="RefSeq" id="WP_124080552.1">
    <property type="nucleotide sequence ID" value="NZ_UWPJ01000024.1"/>
</dbReference>
<dbReference type="OrthoDB" id="112488at2"/>
<feature type="compositionally biased region" description="Basic and acidic residues" evidence="1">
    <location>
        <begin position="50"/>
        <end position="60"/>
    </location>
</feature>
<dbReference type="AlphaFoldDB" id="A0A3P4B474"/>
<proteinExistence type="predicted"/>
<dbReference type="Gene3D" id="3.90.1300.10">
    <property type="entry name" value="Amidase signature (AS) domain"/>
    <property type="match status" value="1"/>
</dbReference>
<dbReference type="Proteomes" id="UP000277294">
    <property type="component" value="Unassembled WGS sequence"/>
</dbReference>
<evidence type="ECO:0000313" key="4">
    <source>
        <dbReference type="Proteomes" id="UP000277294"/>
    </source>
</evidence>
<feature type="region of interest" description="Disordered" evidence="1">
    <location>
        <begin position="50"/>
        <end position="69"/>
    </location>
</feature>
<dbReference type="InterPro" id="IPR023631">
    <property type="entry name" value="Amidase_dom"/>
</dbReference>
<keyword evidence="4" id="KW-1185">Reference proteome</keyword>
<dbReference type="EMBL" id="UWPJ01000024">
    <property type="protein sequence ID" value="VCU71089.1"/>
    <property type="molecule type" value="Genomic_DNA"/>
</dbReference>
<evidence type="ECO:0000259" key="2">
    <source>
        <dbReference type="Pfam" id="PF01425"/>
    </source>
</evidence>